<evidence type="ECO:0000313" key="3">
    <source>
        <dbReference type="Proteomes" id="UP000823775"/>
    </source>
</evidence>
<dbReference type="Proteomes" id="UP000823775">
    <property type="component" value="Unassembled WGS sequence"/>
</dbReference>
<gene>
    <name evidence="2" type="ORF">HAX54_019468</name>
</gene>
<protein>
    <recommendedName>
        <fullName evidence="1">K-box domain-containing protein</fullName>
    </recommendedName>
</protein>
<dbReference type="PROSITE" id="PS51297">
    <property type="entry name" value="K_BOX"/>
    <property type="match status" value="1"/>
</dbReference>
<dbReference type="Pfam" id="PF01486">
    <property type="entry name" value="K-box"/>
    <property type="match status" value="1"/>
</dbReference>
<dbReference type="InterPro" id="IPR002487">
    <property type="entry name" value="TF_Kbox"/>
</dbReference>
<dbReference type="EMBL" id="JACEIK010002366">
    <property type="protein sequence ID" value="MCD9560720.1"/>
    <property type="molecule type" value="Genomic_DNA"/>
</dbReference>
<sequence>MTVASWKSAFPSRKIQSSHRFPYGYLDTTSPQSKTPPCMLELIEKQKMHSEWDVKNDVEHQQSPHLQNENATYAKLSREFLEKNLELRQLMGEELQRLEMEELMKLEKLVERGISRVLKVKGDKFMKEISSLKKKESQLKEENAQLKQQSGGQLNTVEERPHVTTSITNPCFLINHFQDTDNSDTSLKLGLPFPNRT</sequence>
<evidence type="ECO:0000313" key="2">
    <source>
        <dbReference type="EMBL" id="MCD9560720.1"/>
    </source>
</evidence>
<organism evidence="2 3">
    <name type="scientific">Datura stramonium</name>
    <name type="common">Jimsonweed</name>
    <name type="synonym">Common thornapple</name>
    <dbReference type="NCBI Taxonomy" id="4076"/>
    <lineage>
        <taxon>Eukaryota</taxon>
        <taxon>Viridiplantae</taxon>
        <taxon>Streptophyta</taxon>
        <taxon>Embryophyta</taxon>
        <taxon>Tracheophyta</taxon>
        <taxon>Spermatophyta</taxon>
        <taxon>Magnoliopsida</taxon>
        <taxon>eudicotyledons</taxon>
        <taxon>Gunneridae</taxon>
        <taxon>Pentapetalae</taxon>
        <taxon>asterids</taxon>
        <taxon>lamiids</taxon>
        <taxon>Solanales</taxon>
        <taxon>Solanaceae</taxon>
        <taxon>Solanoideae</taxon>
        <taxon>Datureae</taxon>
        <taxon>Datura</taxon>
    </lineage>
</organism>
<comment type="caution">
    <text evidence="2">The sequence shown here is derived from an EMBL/GenBank/DDBJ whole genome shotgun (WGS) entry which is preliminary data.</text>
</comment>
<keyword evidence="3" id="KW-1185">Reference proteome</keyword>
<evidence type="ECO:0000259" key="1">
    <source>
        <dbReference type="PROSITE" id="PS51297"/>
    </source>
</evidence>
<proteinExistence type="predicted"/>
<feature type="domain" description="K-box" evidence="1">
    <location>
        <begin position="66"/>
        <end position="160"/>
    </location>
</feature>
<name>A0ABS8URL4_DATST</name>
<accession>A0ABS8URL4</accession>
<reference evidence="2 3" key="1">
    <citation type="journal article" date="2021" name="BMC Genomics">
        <title>Datura genome reveals duplications of psychoactive alkaloid biosynthetic genes and high mutation rate following tissue culture.</title>
        <authorList>
            <person name="Rajewski A."/>
            <person name="Carter-House D."/>
            <person name="Stajich J."/>
            <person name="Litt A."/>
        </authorList>
    </citation>
    <scope>NUCLEOTIDE SEQUENCE [LARGE SCALE GENOMIC DNA]</scope>
    <source>
        <strain evidence="2">AR-01</strain>
    </source>
</reference>